<gene>
    <name evidence="1" type="ORF">GDO81_017571</name>
</gene>
<accession>A0AAV7A1F4</accession>
<comment type="caution">
    <text evidence="1">The sequence shown here is derived from an EMBL/GenBank/DDBJ whole genome shotgun (WGS) entry which is preliminary data.</text>
</comment>
<dbReference type="AlphaFoldDB" id="A0AAV7A1F4"/>
<evidence type="ECO:0000313" key="2">
    <source>
        <dbReference type="Proteomes" id="UP000824782"/>
    </source>
</evidence>
<name>A0AAV7A1F4_ENGPU</name>
<keyword evidence="2" id="KW-1185">Reference proteome</keyword>
<organism evidence="1 2">
    <name type="scientific">Engystomops pustulosus</name>
    <name type="common">Tungara frog</name>
    <name type="synonym">Physalaemus pustulosus</name>
    <dbReference type="NCBI Taxonomy" id="76066"/>
    <lineage>
        <taxon>Eukaryota</taxon>
        <taxon>Metazoa</taxon>
        <taxon>Chordata</taxon>
        <taxon>Craniata</taxon>
        <taxon>Vertebrata</taxon>
        <taxon>Euteleostomi</taxon>
        <taxon>Amphibia</taxon>
        <taxon>Batrachia</taxon>
        <taxon>Anura</taxon>
        <taxon>Neobatrachia</taxon>
        <taxon>Hyloidea</taxon>
        <taxon>Leptodactylidae</taxon>
        <taxon>Leiuperinae</taxon>
        <taxon>Engystomops</taxon>
    </lineage>
</organism>
<protein>
    <submittedName>
        <fullName evidence="1">Uncharacterized protein</fullName>
    </submittedName>
</protein>
<proteinExistence type="predicted"/>
<dbReference type="Proteomes" id="UP000824782">
    <property type="component" value="Unassembled WGS sequence"/>
</dbReference>
<evidence type="ECO:0000313" key="1">
    <source>
        <dbReference type="EMBL" id="KAG8555067.1"/>
    </source>
</evidence>
<dbReference type="EMBL" id="WNYA01000009">
    <property type="protein sequence ID" value="KAG8555067.1"/>
    <property type="molecule type" value="Genomic_DNA"/>
</dbReference>
<reference evidence="1" key="1">
    <citation type="thesis" date="2020" institute="ProQuest LLC" country="789 East Eisenhower Parkway, Ann Arbor, MI, USA">
        <title>Comparative Genomics and Chromosome Evolution.</title>
        <authorList>
            <person name="Mudd A.B."/>
        </authorList>
    </citation>
    <scope>NUCLEOTIDE SEQUENCE</scope>
    <source>
        <strain evidence="1">237g6f4</strain>
        <tissue evidence="1">Blood</tissue>
    </source>
</reference>
<sequence>METLKLSDASCRKLNSIDDRVFCSCLLGSNGVHQDRARQHHQTRITGTGTHHVLAIHKSTRSEHLETCYTDRGVIDLLHASL</sequence>